<organism evidence="1 2">
    <name type="scientific">Fusobacterium necrophorum subsp. funduliforme B35</name>
    <dbReference type="NCBI Taxonomy" id="1226633"/>
    <lineage>
        <taxon>Bacteria</taxon>
        <taxon>Fusobacteriati</taxon>
        <taxon>Fusobacteriota</taxon>
        <taxon>Fusobacteriia</taxon>
        <taxon>Fusobacteriales</taxon>
        <taxon>Fusobacteriaceae</taxon>
        <taxon>Fusobacterium</taxon>
    </lineage>
</organism>
<proteinExistence type="predicted"/>
<dbReference type="EMBL" id="AUZI01000021">
    <property type="protein sequence ID" value="KID48856.1"/>
    <property type="molecule type" value="Genomic_DNA"/>
</dbReference>
<name>A0A0B4EHP1_9FUSO</name>
<dbReference type="Proteomes" id="UP000031184">
    <property type="component" value="Unassembled WGS sequence"/>
</dbReference>
<sequence>MEYDVIHFEALGEEAKYLEQETRECKKKGLLPANFKYLITPENVQTYLLYHKHFILPDLITTKTHSILPEEYLVGKKKSVVTRSAGYDHFEHLQSIINLASLREYCVNAVAQTAIKFLYAACGRMNEYMKNTASFERNHTTSFMELGKNRIATVFGVGKIGKKYMSYWSKMI</sequence>
<gene>
    <name evidence="1" type="ORF">C095_08950</name>
</gene>
<evidence type="ECO:0000313" key="1">
    <source>
        <dbReference type="EMBL" id="KID48856.1"/>
    </source>
</evidence>
<protein>
    <recommendedName>
        <fullName evidence="3">D-isomer specific 2-hydroxyacid dehydrogenase NAD-binding domain-containing protein</fullName>
    </recommendedName>
</protein>
<dbReference type="PATRIC" id="fig|1226633.4.peg.1806"/>
<comment type="caution">
    <text evidence="1">The sequence shown here is derived from an EMBL/GenBank/DDBJ whole genome shotgun (WGS) entry which is preliminary data.</text>
</comment>
<accession>A0A0B4EHP1</accession>
<evidence type="ECO:0000313" key="2">
    <source>
        <dbReference type="Proteomes" id="UP000031184"/>
    </source>
</evidence>
<reference evidence="1 2" key="1">
    <citation type="submission" date="2013-08" db="EMBL/GenBank/DDBJ databases">
        <title>An opportunistic ruminal bacterium that causes liver abscesses in cattle.</title>
        <authorList>
            <person name="Benahmed F.H."/>
            <person name="Rasmussen M."/>
            <person name="Harbottle H."/>
            <person name="Soppet D."/>
            <person name="Nagaraja T.G."/>
            <person name="Davidson M."/>
        </authorList>
    </citation>
    <scope>NUCLEOTIDE SEQUENCE [LARGE SCALE GENOMIC DNA]</scope>
    <source>
        <strain evidence="1 2">B35</strain>
    </source>
</reference>
<dbReference type="Gene3D" id="3.40.50.720">
    <property type="entry name" value="NAD(P)-binding Rossmann-like Domain"/>
    <property type="match status" value="2"/>
</dbReference>
<dbReference type="AlphaFoldDB" id="A0A0B4EHP1"/>
<evidence type="ECO:0008006" key="3">
    <source>
        <dbReference type="Google" id="ProtNLM"/>
    </source>
</evidence>